<dbReference type="Proteomes" id="UP000607653">
    <property type="component" value="Unassembled WGS sequence"/>
</dbReference>
<organism evidence="1 2">
    <name type="scientific">Nelumbo nucifera</name>
    <name type="common">Sacred lotus</name>
    <dbReference type="NCBI Taxonomy" id="4432"/>
    <lineage>
        <taxon>Eukaryota</taxon>
        <taxon>Viridiplantae</taxon>
        <taxon>Streptophyta</taxon>
        <taxon>Embryophyta</taxon>
        <taxon>Tracheophyta</taxon>
        <taxon>Spermatophyta</taxon>
        <taxon>Magnoliopsida</taxon>
        <taxon>Proteales</taxon>
        <taxon>Nelumbonaceae</taxon>
        <taxon>Nelumbo</taxon>
    </lineage>
</organism>
<name>A0A822YKR9_NELNU</name>
<accession>A0A822YKR9</accession>
<protein>
    <submittedName>
        <fullName evidence="1">Uncharacterized protein</fullName>
    </submittedName>
</protein>
<sequence>MVVGKIEILSKMRFPKDWYLSTEITFRKPLGEVSNMQWQGTWGERVVGQFESSERGEIGKEGRDGSVFYKRGGWKTREEEEEQNREEKQKGAMMCHFLGAKKER</sequence>
<evidence type="ECO:0000313" key="1">
    <source>
        <dbReference type="EMBL" id="DAD34774.1"/>
    </source>
</evidence>
<gene>
    <name evidence="1" type="ORF">HUJ06_005414</name>
</gene>
<keyword evidence="2" id="KW-1185">Reference proteome</keyword>
<dbReference type="AlphaFoldDB" id="A0A822YKR9"/>
<comment type="caution">
    <text evidence="1">The sequence shown here is derived from an EMBL/GenBank/DDBJ whole genome shotgun (WGS) entry which is preliminary data.</text>
</comment>
<proteinExistence type="predicted"/>
<evidence type="ECO:0000313" key="2">
    <source>
        <dbReference type="Proteomes" id="UP000607653"/>
    </source>
</evidence>
<reference evidence="1 2" key="1">
    <citation type="journal article" date="2020" name="Mol. Biol. Evol.">
        <title>Distinct Expression and Methylation Patterns for Genes with Different Fates following a Single Whole-Genome Duplication in Flowering Plants.</title>
        <authorList>
            <person name="Shi T."/>
            <person name="Rahmani R.S."/>
            <person name="Gugger P.F."/>
            <person name="Wang M."/>
            <person name="Li H."/>
            <person name="Zhang Y."/>
            <person name="Li Z."/>
            <person name="Wang Q."/>
            <person name="Van de Peer Y."/>
            <person name="Marchal K."/>
            <person name="Chen J."/>
        </authorList>
    </citation>
    <scope>NUCLEOTIDE SEQUENCE [LARGE SCALE GENOMIC DNA]</scope>
    <source>
        <tissue evidence="1">Leaf</tissue>
    </source>
</reference>
<dbReference type="EMBL" id="DUZY01000004">
    <property type="protein sequence ID" value="DAD34774.1"/>
    <property type="molecule type" value="Genomic_DNA"/>
</dbReference>